<accession>A0ABQ6WTA8</accession>
<proteinExistence type="predicted"/>
<name>A0ABQ6WTA8_9EURO</name>
<keyword evidence="2" id="KW-0472">Membrane</keyword>
<feature type="transmembrane region" description="Helical" evidence="2">
    <location>
        <begin position="139"/>
        <end position="160"/>
    </location>
</feature>
<keyword evidence="4" id="KW-1185">Reference proteome</keyword>
<evidence type="ECO:0000256" key="1">
    <source>
        <dbReference type="SAM" id="MobiDB-lite"/>
    </source>
</evidence>
<keyword evidence="2" id="KW-0812">Transmembrane</keyword>
<feature type="region of interest" description="Disordered" evidence="1">
    <location>
        <begin position="26"/>
        <end position="47"/>
    </location>
</feature>
<keyword evidence="2" id="KW-1133">Transmembrane helix</keyword>
<evidence type="ECO:0000256" key="2">
    <source>
        <dbReference type="SAM" id="Phobius"/>
    </source>
</evidence>
<gene>
    <name evidence="3" type="ORF">BDV36DRAFT_250043</name>
</gene>
<organism evidence="3 4">
    <name type="scientific">Aspergillus pseudocaelatus</name>
    <dbReference type="NCBI Taxonomy" id="1825620"/>
    <lineage>
        <taxon>Eukaryota</taxon>
        <taxon>Fungi</taxon>
        <taxon>Dikarya</taxon>
        <taxon>Ascomycota</taxon>
        <taxon>Pezizomycotina</taxon>
        <taxon>Eurotiomycetes</taxon>
        <taxon>Eurotiomycetidae</taxon>
        <taxon>Eurotiales</taxon>
        <taxon>Aspergillaceae</taxon>
        <taxon>Aspergillus</taxon>
        <taxon>Aspergillus subgen. Circumdati</taxon>
    </lineage>
</organism>
<reference evidence="3 4" key="1">
    <citation type="submission" date="2019-04" db="EMBL/GenBank/DDBJ databases">
        <authorList>
            <consortium name="DOE Joint Genome Institute"/>
            <person name="Mondo S."/>
            <person name="Kjaerbolling I."/>
            <person name="Vesth T."/>
            <person name="Frisvad J.C."/>
            <person name="Nybo J.L."/>
            <person name="Theobald S."/>
            <person name="Kildgaard S."/>
            <person name="Isbrandt T."/>
            <person name="Kuo A."/>
            <person name="Sato A."/>
            <person name="Lyhne E.K."/>
            <person name="Kogle M.E."/>
            <person name="Wiebenga A."/>
            <person name="Kun R.S."/>
            <person name="Lubbers R.J."/>
            <person name="Makela M.R."/>
            <person name="Barry K."/>
            <person name="Chovatia M."/>
            <person name="Clum A."/>
            <person name="Daum C."/>
            <person name="Haridas S."/>
            <person name="He G."/>
            <person name="LaButti K."/>
            <person name="Lipzen A."/>
            <person name="Riley R."/>
            <person name="Salamov A."/>
            <person name="Simmons B.A."/>
            <person name="Magnuson J.K."/>
            <person name="Henrissat B."/>
            <person name="Mortensen U.H."/>
            <person name="Larsen T.O."/>
            <person name="Devries R.P."/>
            <person name="Grigoriev I.V."/>
            <person name="Machida M."/>
            <person name="Baker S.E."/>
            <person name="Andersen M.R."/>
            <person name="Cantor M.N."/>
            <person name="Hua S.X."/>
        </authorList>
    </citation>
    <scope>NUCLEOTIDE SEQUENCE [LARGE SCALE GENOMIC DNA]</scope>
    <source>
        <strain evidence="3 4">CBS 117616</strain>
    </source>
</reference>
<protein>
    <submittedName>
        <fullName evidence="3">Uncharacterized protein</fullName>
    </submittedName>
</protein>
<dbReference type="EMBL" id="ML735710">
    <property type="protein sequence ID" value="KAE8420339.1"/>
    <property type="molecule type" value="Genomic_DNA"/>
</dbReference>
<feature type="non-terminal residue" evidence="3">
    <location>
        <position position="203"/>
    </location>
</feature>
<dbReference type="Proteomes" id="UP000325395">
    <property type="component" value="Unassembled WGS sequence"/>
</dbReference>
<sequence length="203" mass="22103">MMSSTMMPTKASTMMMSSMMSAMVSSTQSTKPTSMMPASKPRSHAPMMTMMPMTTHSHTKSTTTTTTMMMIMMMMVVSTATKSSRPRAKASSQSSARTELVFSRGWISACAHSHAGAHMMTAITAAVRGETRAHGVLMVMLSLVCLVGGANVGQWFTKVFQSTSIVGERKYINVMTSCTHPPMKNTYNPHSQEIIQGKNLEKI</sequence>
<evidence type="ECO:0000313" key="4">
    <source>
        <dbReference type="Proteomes" id="UP000325395"/>
    </source>
</evidence>
<evidence type="ECO:0000313" key="3">
    <source>
        <dbReference type="EMBL" id="KAE8420339.1"/>
    </source>
</evidence>